<feature type="region of interest" description="Disordered" evidence="1">
    <location>
        <begin position="1"/>
        <end position="62"/>
    </location>
</feature>
<dbReference type="PROSITE" id="PS50280">
    <property type="entry name" value="SET"/>
    <property type="match status" value="1"/>
</dbReference>
<dbReference type="AlphaFoldDB" id="A0A1V6UPA4"/>
<dbReference type="InterPro" id="IPR001214">
    <property type="entry name" value="SET_dom"/>
</dbReference>
<name>A0A1V6UPA4_9EURO</name>
<dbReference type="Gene3D" id="2.170.270.10">
    <property type="entry name" value="SET domain"/>
    <property type="match status" value="1"/>
</dbReference>
<feature type="domain" description="SET" evidence="2">
    <location>
        <begin position="323"/>
        <end position="439"/>
    </location>
</feature>
<dbReference type="Proteomes" id="UP000191500">
    <property type="component" value="Unassembled WGS sequence"/>
</dbReference>
<dbReference type="Pfam" id="PF00856">
    <property type="entry name" value="SET"/>
    <property type="match status" value="1"/>
</dbReference>
<dbReference type="SMART" id="SM00317">
    <property type="entry name" value="SET"/>
    <property type="match status" value="1"/>
</dbReference>
<feature type="compositionally biased region" description="Basic residues" evidence="1">
    <location>
        <begin position="20"/>
        <end position="45"/>
    </location>
</feature>
<protein>
    <recommendedName>
        <fullName evidence="2">SET domain-containing protein</fullName>
    </recommendedName>
</protein>
<evidence type="ECO:0000256" key="1">
    <source>
        <dbReference type="SAM" id="MobiDB-lite"/>
    </source>
</evidence>
<sequence length="461" mass="52546">MAQTRKNIIKKATMTNIPKTSKKAANRKVASKKSAHKKTTSKKTSSKMATNKPAAHPTVDVNKLFPPWGSEAALDQTANKEATDIIVAVYHDINTYCNIERLAGENLYSCREMLSNIRTFTERFVEREIGNYMACLESFKAEHGEFQPATPNSRFLEFVTGLGWKMFAICAHAEAFRRGIREASDRTWRFLIQKIEENTLSIEVYAHSRSLKWRNMIWIHQGYFIPGLPDMKTEIETYMQWKVDHPHHTVITLDGKLKEPTYKGKLQKHIDENMYDPKKWRGQKQDPTLRHMPNGSPANVGRNCAMCGSPASCDCRLASRAGELVELRDYPETGTGIRVLTRFNRGDILDIFAGELLPDSVENVYPLTQCDDEPYTSSDTARTLCTVCPHEFGNWTRYISHSCRPSTAFITRTIGNRVVCTVEAIRDIRPFEELTVSYGDKYWQNKNYECRCGHCDGSGTD</sequence>
<proteinExistence type="predicted"/>
<dbReference type="SUPFAM" id="SSF82199">
    <property type="entry name" value="SET domain"/>
    <property type="match status" value="1"/>
</dbReference>
<accession>A0A1V6UPA4</accession>
<evidence type="ECO:0000313" key="4">
    <source>
        <dbReference type="Proteomes" id="UP000191500"/>
    </source>
</evidence>
<dbReference type="STRING" id="36646.A0A1V6UPA4"/>
<organism evidence="3 4">
    <name type="scientific">Penicillium coprophilum</name>
    <dbReference type="NCBI Taxonomy" id="36646"/>
    <lineage>
        <taxon>Eukaryota</taxon>
        <taxon>Fungi</taxon>
        <taxon>Dikarya</taxon>
        <taxon>Ascomycota</taxon>
        <taxon>Pezizomycotina</taxon>
        <taxon>Eurotiomycetes</taxon>
        <taxon>Eurotiomycetidae</taxon>
        <taxon>Eurotiales</taxon>
        <taxon>Aspergillaceae</taxon>
        <taxon>Penicillium</taxon>
    </lineage>
</organism>
<evidence type="ECO:0000259" key="2">
    <source>
        <dbReference type="PROSITE" id="PS50280"/>
    </source>
</evidence>
<comment type="caution">
    <text evidence="3">The sequence shown here is derived from an EMBL/GenBank/DDBJ whole genome shotgun (WGS) entry which is preliminary data.</text>
</comment>
<keyword evidence="4" id="KW-1185">Reference proteome</keyword>
<evidence type="ECO:0000313" key="3">
    <source>
        <dbReference type="EMBL" id="OQE40252.1"/>
    </source>
</evidence>
<dbReference type="EMBL" id="MDDG01000006">
    <property type="protein sequence ID" value="OQE40252.1"/>
    <property type="molecule type" value="Genomic_DNA"/>
</dbReference>
<gene>
    <name evidence="3" type="ORF">PENCOP_c006G08282</name>
</gene>
<dbReference type="InterPro" id="IPR046341">
    <property type="entry name" value="SET_dom_sf"/>
</dbReference>
<reference evidence="4" key="1">
    <citation type="journal article" date="2017" name="Nat. Microbiol.">
        <title>Global analysis of biosynthetic gene clusters reveals vast potential of secondary metabolite production in Penicillium species.</title>
        <authorList>
            <person name="Nielsen J.C."/>
            <person name="Grijseels S."/>
            <person name="Prigent S."/>
            <person name="Ji B."/>
            <person name="Dainat J."/>
            <person name="Nielsen K.F."/>
            <person name="Frisvad J.C."/>
            <person name="Workman M."/>
            <person name="Nielsen J."/>
        </authorList>
    </citation>
    <scope>NUCLEOTIDE SEQUENCE [LARGE SCALE GENOMIC DNA]</scope>
    <source>
        <strain evidence="4">IBT 31321</strain>
    </source>
</reference>